<dbReference type="EMBL" id="JBCITM010000005">
    <property type="protein sequence ID" value="MEN1760228.1"/>
    <property type="molecule type" value="Genomic_DNA"/>
</dbReference>
<evidence type="ECO:0000259" key="3">
    <source>
        <dbReference type="PROSITE" id="PS51272"/>
    </source>
</evidence>
<dbReference type="RefSeq" id="WP_343185548.1">
    <property type="nucleotide sequence ID" value="NZ_JBCITM010000005.1"/>
</dbReference>
<name>A0ABU9VSS3_9CLOT</name>
<evidence type="ECO:0000256" key="2">
    <source>
        <dbReference type="SAM" id="SignalP"/>
    </source>
</evidence>
<reference evidence="4 5" key="1">
    <citation type="submission" date="2024-04" db="EMBL/GenBank/DDBJ databases">
        <title>Genome sequencing and metabolic network reconstruction of aminoacids and betaine degradation by Anoxynatronum sibiricum.</title>
        <authorList>
            <person name="Detkova E.N."/>
            <person name="Boltjanskaja Y.V."/>
            <person name="Mardanov A.V."/>
            <person name="Kevbrin V."/>
        </authorList>
    </citation>
    <scope>NUCLEOTIDE SEQUENCE [LARGE SCALE GENOMIC DNA]</scope>
    <source>
        <strain evidence="4 5">Z-7981</strain>
    </source>
</reference>
<dbReference type="Proteomes" id="UP001407405">
    <property type="component" value="Unassembled WGS sequence"/>
</dbReference>
<dbReference type="InterPro" id="IPR001119">
    <property type="entry name" value="SLH_dom"/>
</dbReference>
<comment type="caution">
    <text evidence="4">The sequence shown here is derived from an EMBL/GenBank/DDBJ whole genome shotgun (WGS) entry which is preliminary data.</text>
</comment>
<evidence type="ECO:0000313" key="5">
    <source>
        <dbReference type="Proteomes" id="UP001407405"/>
    </source>
</evidence>
<feature type="chain" id="PRO_5046631547" evidence="2">
    <location>
        <begin position="23"/>
        <end position="945"/>
    </location>
</feature>
<feature type="domain" description="SLH" evidence="3">
    <location>
        <begin position="228"/>
        <end position="291"/>
    </location>
</feature>
<keyword evidence="1" id="KW-0677">Repeat</keyword>
<dbReference type="Pfam" id="PF00395">
    <property type="entry name" value="SLH"/>
    <property type="match status" value="2"/>
</dbReference>
<keyword evidence="2" id="KW-0732">Signal</keyword>
<feature type="domain" description="SLH" evidence="3">
    <location>
        <begin position="44"/>
        <end position="107"/>
    </location>
</feature>
<feature type="signal peptide" evidence="2">
    <location>
        <begin position="1"/>
        <end position="22"/>
    </location>
</feature>
<dbReference type="PROSITE" id="PS51272">
    <property type="entry name" value="SLH"/>
    <property type="match status" value="2"/>
</dbReference>
<evidence type="ECO:0000313" key="4">
    <source>
        <dbReference type="EMBL" id="MEN1760228.1"/>
    </source>
</evidence>
<proteinExistence type="predicted"/>
<sequence length="945" mass="103958">MKRHVSAFILIMTLLITSLSPAAAITPFTSAPQYRGMPGAAQMAQELQFSDINNHWGAPAILEIAGLGLLRGTGNNRFSPDQSLSYGDALTILLKARGLDEALREQRAAQAPVNVAGVNLSNDADAARQAVVTLAQQQGILTAAEADTINQLTPAEADALERSVNDQVQPYVMSELTSPELTELENALRQQLTTRTAWGRPASRQQVSVWLARTINLEPAAVGMTPELNRFTDASAIDQANRPFIEGVLQAGYMSGTSATTFAPNASMTRAQMAAVMHKAIPAWIGFQGITRQTGHVEEITPITTGTGAGDVTRQISVKNHNGTAALIHATPQADLLVLRNTTYTLSSQVYVGDDVRWYHNPDGTARLMVLASGTSQAEAVTPLTGFLENIDPGTNMLKIRDFNGLEHQLTARSGLPVTINGQPSSLQGLPYGIEITAARARSSVTGATEINRIDAFLEEDPALHGYIPPESRFKVGDVLSYDGTSVEITAMPSGNRETYQITTLTRIEREGRMAQPFEIKNGDRVILLFDDIYSPEIATIRVEDAERHITDLIRGTIDSVDLRAGEVILKDITRLENNRWVPHGDQLVRYKAENNQLYSGAQALTLQQLSRMTGSQVYAAAEQSYGVPRVAKLQVQNGSAQIYDTRIQRLEFATEQLQADYNNFGFNAGTIVVHNNRLVDRLNLAEQQSIYMLASLSGNGREAALITILDQDTLEPRPGGTRLMLYLARLQDIYDYQVDMGRLGYQLDYLQLANYRWQPLRTAQRAAFSEDTLIYDSDLQLAIDPQLFLSTRFIDPQDIEDAELRKRIENRFYYDKTAYFLVRETTVGSETLQEVLAINLAPYSVYEDGNIQTEHSAMGTISGIDTAAGTLTMTGLRTWNALNGRWESTAGTETFATNKAVILLNDQPLTSEEIWRIRSGARAFVIKNKTSSTADTAYVVIVEQ</sequence>
<evidence type="ECO:0000256" key="1">
    <source>
        <dbReference type="ARBA" id="ARBA00022737"/>
    </source>
</evidence>
<keyword evidence="5" id="KW-1185">Reference proteome</keyword>
<protein>
    <submittedName>
        <fullName evidence="4">S-layer homology domain-containing protein</fullName>
    </submittedName>
</protein>
<gene>
    <name evidence="4" type="ORF">AAIG11_07080</name>
</gene>
<organism evidence="4 5">
    <name type="scientific">Anoxynatronum sibiricum</name>
    <dbReference type="NCBI Taxonomy" id="210623"/>
    <lineage>
        <taxon>Bacteria</taxon>
        <taxon>Bacillati</taxon>
        <taxon>Bacillota</taxon>
        <taxon>Clostridia</taxon>
        <taxon>Eubacteriales</taxon>
        <taxon>Clostridiaceae</taxon>
        <taxon>Anoxynatronum</taxon>
    </lineage>
</organism>
<accession>A0ABU9VSS3</accession>